<dbReference type="Pfam" id="PF00240">
    <property type="entry name" value="ubiquitin"/>
    <property type="match status" value="1"/>
</dbReference>
<dbReference type="SUPFAM" id="SSF54236">
    <property type="entry name" value="Ubiquitin-like"/>
    <property type="match status" value="1"/>
</dbReference>
<evidence type="ECO:0000313" key="3">
    <source>
        <dbReference type="EMBL" id="KAL1231536.1"/>
    </source>
</evidence>
<protein>
    <submittedName>
        <fullName evidence="3">mRNA export factor</fullName>
    </submittedName>
</protein>
<feature type="region of interest" description="Disordered" evidence="1">
    <location>
        <begin position="362"/>
        <end position="382"/>
    </location>
</feature>
<comment type="caution">
    <text evidence="3">The sequence shown here is derived from an EMBL/GenBank/DDBJ whole genome shotgun (WGS) entry which is preliminary data.</text>
</comment>
<dbReference type="EMBL" id="JBEUSY010000458">
    <property type="protein sequence ID" value="KAL1231536.1"/>
    <property type="molecule type" value="Genomic_DNA"/>
</dbReference>
<evidence type="ECO:0000313" key="4">
    <source>
        <dbReference type="Proteomes" id="UP001558632"/>
    </source>
</evidence>
<accession>A0ABR3K8L9</accession>
<dbReference type="CDD" id="cd17039">
    <property type="entry name" value="Ubl_ubiquitin_like"/>
    <property type="match status" value="1"/>
</dbReference>
<dbReference type="SMART" id="SM00213">
    <property type="entry name" value="UBQ"/>
    <property type="match status" value="1"/>
</dbReference>
<sequence>MAQKKLNLIVQNFCGSALRFCISSSSTVLDLKCMIHKRIGLDPELQNLSIGETILSDDSLLEDCGIGNNDTLLLTIKIETSTRGVDITRRITRSDKRMFKFFQNEEDLQNMQFPNEKKGVLKLCAKAPQDNEKLHNEMTRQLDEVKTRRTMNEIKKKFQRIKDARAEQISDKTNPISELKATGCKKTLFESSIDTLLCNPQNVILVGTKRKLKAASECYLIKNNEKQDGVLFLKNALQLNSLNKFDKNGKHHYGHVICSPMSKHNKSQESHLPAVSGKNEFASALKRKAVNVKSKKGKAFRCRSKSETIVVEKTTKPVSMFSNIDSRLHTMTLSGAKTYVLHMKTILDLNIRKPKLIPEKSVDRKSAFQGEHTLRRKPKKTHLITHNVLGKGSPLDEKLSLQSKDNKKCYCKTKHSSSKMCKKTQRNGTTKRKRSSSKNNQEKECHIRRKSSKGSNSKKSRGSKSKRRGS</sequence>
<evidence type="ECO:0000259" key="2">
    <source>
        <dbReference type="PROSITE" id="PS50053"/>
    </source>
</evidence>
<proteinExistence type="predicted"/>
<dbReference type="Gene3D" id="3.10.20.90">
    <property type="entry name" value="Phosphatidylinositol 3-kinase Catalytic Subunit, Chain A, domain 1"/>
    <property type="match status" value="1"/>
</dbReference>
<dbReference type="InterPro" id="IPR000626">
    <property type="entry name" value="Ubiquitin-like_dom"/>
</dbReference>
<evidence type="ECO:0000256" key="1">
    <source>
        <dbReference type="SAM" id="MobiDB-lite"/>
    </source>
</evidence>
<gene>
    <name evidence="3" type="ORF">TSPI_07820</name>
</gene>
<feature type="domain" description="Ubiquitin-like" evidence="2">
    <location>
        <begin position="6"/>
        <end position="81"/>
    </location>
</feature>
<feature type="compositionally biased region" description="Basic residues" evidence="1">
    <location>
        <begin position="446"/>
        <end position="470"/>
    </location>
</feature>
<reference evidence="3 4" key="1">
    <citation type="submission" date="2024-07" db="EMBL/GenBank/DDBJ databases">
        <title>Enhanced genomic and transcriptomic resources for Trichinella pseudospiralis and T. spiralis underpin the discovery of pronounced molecular differences between stages and species.</title>
        <authorList>
            <person name="Pasi K.K."/>
            <person name="La Rosa G."/>
            <person name="Gomez-Morales M.A."/>
            <person name="Tosini F."/>
            <person name="Sumanam S."/>
            <person name="Young N.D."/>
            <person name="Chang B.C."/>
            <person name="Robin G.B."/>
        </authorList>
    </citation>
    <scope>NUCLEOTIDE SEQUENCE [LARGE SCALE GENOMIC DNA]</scope>
    <source>
        <strain evidence="3">ISS534</strain>
    </source>
</reference>
<keyword evidence="4" id="KW-1185">Reference proteome</keyword>
<feature type="compositionally biased region" description="Basic residues" evidence="1">
    <location>
        <begin position="412"/>
        <end position="436"/>
    </location>
</feature>
<feature type="region of interest" description="Disordered" evidence="1">
    <location>
        <begin position="412"/>
        <end position="470"/>
    </location>
</feature>
<name>A0ABR3K8L9_TRISP</name>
<dbReference type="Proteomes" id="UP001558632">
    <property type="component" value="Unassembled WGS sequence"/>
</dbReference>
<dbReference type="PROSITE" id="PS50053">
    <property type="entry name" value="UBIQUITIN_2"/>
    <property type="match status" value="1"/>
</dbReference>
<dbReference type="InterPro" id="IPR029071">
    <property type="entry name" value="Ubiquitin-like_domsf"/>
</dbReference>
<organism evidence="3 4">
    <name type="scientific">Trichinella spiralis</name>
    <name type="common">Trichina worm</name>
    <dbReference type="NCBI Taxonomy" id="6334"/>
    <lineage>
        <taxon>Eukaryota</taxon>
        <taxon>Metazoa</taxon>
        <taxon>Ecdysozoa</taxon>
        <taxon>Nematoda</taxon>
        <taxon>Enoplea</taxon>
        <taxon>Dorylaimia</taxon>
        <taxon>Trichinellida</taxon>
        <taxon>Trichinellidae</taxon>
        <taxon>Trichinella</taxon>
    </lineage>
</organism>